<accession>A0A7D5P702</accession>
<feature type="compositionally biased region" description="Polar residues" evidence="1">
    <location>
        <begin position="7"/>
        <end position="22"/>
    </location>
</feature>
<evidence type="ECO:0000313" key="3">
    <source>
        <dbReference type="Proteomes" id="UP000509346"/>
    </source>
</evidence>
<proteinExistence type="predicted"/>
<dbReference type="EMBL" id="CP058909">
    <property type="protein sequence ID" value="QLH82326.1"/>
    <property type="molecule type" value="Genomic_DNA"/>
</dbReference>
<evidence type="ECO:0000256" key="1">
    <source>
        <dbReference type="SAM" id="MobiDB-lite"/>
    </source>
</evidence>
<keyword evidence="3" id="KW-1185">Reference proteome</keyword>
<reference evidence="2 3" key="1">
    <citation type="submission" date="2020-07" db="EMBL/GenBank/DDBJ databases">
        <title>Halosimplex litoreum sp. nov. and Halosimplex rubrum sp. nov., isolated from different salt environments.</title>
        <authorList>
            <person name="Cui H."/>
        </authorList>
    </citation>
    <scope>NUCLEOTIDE SEQUENCE [LARGE SCALE GENOMIC DNA]</scope>
    <source>
        <strain evidence="2 3">R2</strain>
    </source>
</reference>
<dbReference type="GeneID" id="56083361"/>
<dbReference type="Proteomes" id="UP000509346">
    <property type="component" value="Chromosome"/>
</dbReference>
<feature type="region of interest" description="Disordered" evidence="1">
    <location>
        <begin position="1"/>
        <end position="26"/>
    </location>
</feature>
<sequence length="240" mass="27172">MEHLSMDTETATSGHPTRTEVPSATHRDTICISPVYHVGDLDDERTKPYTSHEGRGVSISVHPAAWEQIIRADGTSTHETLKTYKLTNPEAEIYYIDPSEPLTVEHEWCIEHEFVKETSGFRVTYEDEVSGTAYMEFVAEETAQMEAEARNGTVEETDVLTLAPAGVKYWLDAFRQTPEEADPVLIAGLTPVWYAKANGYDGVWWDEEYDPKNYSAPRGVIFQSELESWEQTVEQQTSPF</sequence>
<dbReference type="KEGG" id="hpel:HZS54_12190"/>
<organism evidence="2 3">
    <name type="scientific">Halosimplex pelagicum</name>
    <dbReference type="NCBI Taxonomy" id="869886"/>
    <lineage>
        <taxon>Archaea</taxon>
        <taxon>Methanobacteriati</taxon>
        <taxon>Methanobacteriota</taxon>
        <taxon>Stenosarchaea group</taxon>
        <taxon>Halobacteria</taxon>
        <taxon>Halobacteriales</taxon>
        <taxon>Haloarculaceae</taxon>
        <taxon>Halosimplex</taxon>
    </lineage>
</organism>
<dbReference type="RefSeq" id="WP_179922794.1">
    <property type="nucleotide sequence ID" value="NZ_CP058909.1"/>
</dbReference>
<dbReference type="OrthoDB" id="379697at2157"/>
<name>A0A7D5P702_9EURY</name>
<dbReference type="AlphaFoldDB" id="A0A7D5P702"/>
<evidence type="ECO:0000313" key="2">
    <source>
        <dbReference type="EMBL" id="QLH82326.1"/>
    </source>
</evidence>
<protein>
    <submittedName>
        <fullName evidence="2">Uncharacterized protein</fullName>
    </submittedName>
</protein>
<gene>
    <name evidence="2" type="ORF">HZS54_12190</name>
</gene>